<dbReference type="GO" id="GO:0016853">
    <property type="term" value="F:isomerase activity"/>
    <property type="evidence" value="ECO:0007669"/>
    <property type="project" value="UniProtKB-KW"/>
</dbReference>
<sequence>MPFVHVIIAGKSIEPEARRLLQQETTVLMNTIMRKRREVTAVLVEEVDLSGWTVGGEPLEVAAHVEANVTLGTNTAEEKQRFIEAMDALLKKSLGGIPSATYVIVREVEADAWGFGGVTQEYRRTNAMTA</sequence>
<dbReference type="AlphaFoldDB" id="A0A068SMN0"/>
<keyword evidence="5" id="KW-1185">Reference proteome</keyword>
<dbReference type="KEGG" id="ngg:RG540_CH08370"/>
<dbReference type="EMBL" id="HG938353">
    <property type="protein sequence ID" value="CDN47026.1"/>
    <property type="molecule type" value="Genomic_DNA"/>
</dbReference>
<accession>A0A068SMN0</accession>
<dbReference type="SUPFAM" id="SSF55331">
    <property type="entry name" value="Tautomerase/MIF"/>
    <property type="match status" value="1"/>
</dbReference>
<feature type="domain" description="4-oxalocrotonate tautomerase-like" evidence="3">
    <location>
        <begin position="65"/>
        <end position="118"/>
    </location>
</feature>
<evidence type="ECO:0000259" key="3">
    <source>
        <dbReference type="Pfam" id="PF01361"/>
    </source>
</evidence>
<dbReference type="PATRIC" id="fig|1028800.3.peg.848"/>
<comment type="similarity">
    <text evidence="1">Belongs to the 4-oxalocrotonate tautomerase family.</text>
</comment>
<name>A0A068SMN0_NEOGA</name>
<dbReference type="eggNOG" id="COG1942">
    <property type="taxonomic scope" value="Bacteria"/>
</dbReference>
<reference evidence="5" key="1">
    <citation type="journal article" date="2014" name="BMC Genomics">
        <title>Genome sequencing of two Neorhizobium galegae strains reveals a noeT gene responsible for the unusual acetylation of the nodulation factors.</title>
        <authorList>
            <person name="Osterman J."/>
            <person name="Marsh J."/>
            <person name="Laine P.K."/>
            <person name="Zeng Z."/>
            <person name="Alatalo E."/>
            <person name="Sullivan J.T."/>
            <person name="Young J.P."/>
            <person name="Thomas-Oates J."/>
            <person name="Paulin L."/>
            <person name="Lindstrom K."/>
        </authorList>
    </citation>
    <scope>NUCLEOTIDE SEQUENCE [LARGE SCALE GENOMIC DNA]</scope>
    <source>
        <strain evidence="5">HAMBI 540</strain>
    </source>
</reference>
<feature type="domain" description="4-oxalocrotonate tautomerase-like" evidence="3">
    <location>
        <begin position="2"/>
        <end position="60"/>
    </location>
</feature>
<dbReference type="InterPro" id="IPR014347">
    <property type="entry name" value="Tautomerase/MIF_sf"/>
</dbReference>
<dbReference type="Proteomes" id="UP000028181">
    <property type="component" value="Chromosome I"/>
</dbReference>
<keyword evidence="2" id="KW-0413">Isomerase</keyword>
<organism evidence="4 5">
    <name type="scientific">Neorhizobium galegae bv. orientalis str. HAMBI 540</name>
    <dbReference type="NCBI Taxonomy" id="1028800"/>
    <lineage>
        <taxon>Bacteria</taxon>
        <taxon>Pseudomonadati</taxon>
        <taxon>Pseudomonadota</taxon>
        <taxon>Alphaproteobacteria</taxon>
        <taxon>Hyphomicrobiales</taxon>
        <taxon>Rhizobiaceae</taxon>
        <taxon>Rhizobium/Agrobacterium group</taxon>
        <taxon>Neorhizobium</taxon>
    </lineage>
</organism>
<dbReference type="PANTHER" id="PTHR35530">
    <property type="entry name" value="TAUTOMERASE-RELATED"/>
    <property type="match status" value="1"/>
</dbReference>
<dbReference type="Pfam" id="PF01361">
    <property type="entry name" value="Tautomerase"/>
    <property type="match status" value="2"/>
</dbReference>
<protein>
    <submittedName>
        <fullName evidence="4">4-oxalocrotonate tautomerase</fullName>
    </submittedName>
</protein>
<dbReference type="PANTHER" id="PTHR35530:SF1">
    <property type="entry name" value="2-HYDROXYMUCONATE TAUTOMERASE"/>
    <property type="match status" value="1"/>
</dbReference>
<dbReference type="RefSeq" id="WP_038584930.1">
    <property type="nucleotide sequence ID" value="NZ_HG938353.1"/>
</dbReference>
<dbReference type="OrthoDB" id="9803586at2"/>
<dbReference type="InterPro" id="IPR004370">
    <property type="entry name" value="4-OT-like_dom"/>
</dbReference>
<proteinExistence type="inferred from homology"/>
<evidence type="ECO:0000313" key="4">
    <source>
        <dbReference type="EMBL" id="CDN47026.1"/>
    </source>
</evidence>
<dbReference type="HOGENOM" id="CLU_154654_1_0_5"/>
<evidence type="ECO:0000313" key="5">
    <source>
        <dbReference type="Proteomes" id="UP000028181"/>
    </source>
</evidence>
<gene>
    <name evidence="4" type="ORF">RG540_CH08370</name>
</gene>
<dbReference type="GeneID" id="24258253"/>
<dbReference type="Gene3D" id="3.30.429.10">
    <property type="entry name" value="Macrophage Migration Inhibitory Factor"/>
    <property type="match status" value="2"/>
</dbReference>
<evidence type="ECO:0000256" key="2">
    <source>
        <dbReference type="ARBA" id="ARBA00023235"/>
    </source>
</evidence>
<evidence type="ECO:0000256" key="1">
    <source>
        <dbReference type="ARBA" id="ARBA00006723"/>
    </source>
</evidence>